<dbReference type="Proteomes" id="UP001057025">
    <property type="component" value="Chromosome"/>
</dbReference>
<evidence type="ECO:0000313" key="4">
    <source>
        <dbReference type="Proteomes" id="UP001057025"/>
    </source>
</evidence>
<dbReference type="InterPro" id="IPR011542">
    <property type="entry name" value="SUF_FeS_clus_asmbl_SufD"/>
</dbReference>
<dbReference type="InterPro" id="IPR055346">
    <property type="entry name" value="Fe-S_cluster_assembly_SufBD"/>
</dbReference>
<gene>
    <name evidence="3" type="primary">sufD</name>
    <name evidence="3" type="ORF">M3M39_03365</name>
</gene>
<keyword evidence="4" id="KW-1185">Reference proteome</keyword>
<dbReference type="Pfam" id="PF01458">
    <property type="entry name" value="SUFBD_core"/>
    <property type="match status" value="1"/>
</dbReference>
<dbReference type="EMBL" id="CP097118">
    <property type="protein sequence ID" value="USS88526.1"/>
    <property type="molecule type" value="Genomic_DNA"/>
</dbReference>
<proteinExistence type="inferred from homology"/>
<dbReference type="PANTHER" id="PTHR43575:SF1">
    <property type="entry name" value="PROTEIN ABCI7, CHLOROPLASTIC"/>
    <property type="match status" value="1"/>
</dbReference>
<reference evidence="3" key="1">
    <citation type="submission" date="2022-05" db="EMBL/GenBank/DDBJ databases">
        <authorList>
            <person name="Oliphant S.A."/>
            <person name="Watson-Haigh N.S."/>
            <person name="Sumby K.M."/>
            <person name="Gardner J.M."/>
            <person name="Jiranek V."/>
        </authorList>
    </citation>
    <scope>NUCLEOTIDE SEQUENCE</scope>
    <source>
        <strain evidence="3">KI11_C11</strain>
    </source>
</reference>
<comment type="similarity">
    <text evidence="1">Belongs to the iron-sulfur cluster assembly SufBD family.</text>
</comment>
<organism evidence="3 4">
    <name type="scientific">Fructilactobacillus hinvesii</name>
    <dbReference type="NCBI Taxonomy" id="2940300"/>
    <lineage>
        <taxon>Bacteria</taxon>
        <taxon>Bacillati</taxon>
        <taxon>Bacillota</taxon>
        <taxon>Bacilli</taxon>
        <taxon>Lactobacillales</taxon>
        <taxon>Lactobacillaceae</taxon>
        <taxon>Fructilactobacillus</taxon>
    </lineage>
</organism>
<evidence type="ECO:0000256" key="1">
    <source>
        <dbReference type="ARBA" id="ARBA00043967"/>
    </source>
</evidence>
<dbReference type="InterPro" id="IPR037284">
    <property type="entry name" value="SUF_FeS_clus_asmbl_SufBD_sf"/>
</dbReference>
<dbReference type="RefSeq" id="WP_252797840.1">
    <property type="nucleotide sequence ID" value="NZ_CP097118.1"/>
</dbReference>
<protein>
    <submittedName>
        <fullName evidence="3">Fe-S cluster assembly protein SufD</fullName>
    </submittedName>
</protein>
<dbReference type="SUPFAM" id="SSF101960">
    <property type="entry name" value="Stabilizer of iron transporter SufD"/>
    <property type="match status" value="1"/>
</dbReference>
<name>A0ABY5BVC0_9LACO</name>
<feature type="domain" description="SUF system FeS cluster assembly SufBD core" evidence="2">
    <location>
        <begin position="144"/>
        <end position="368"/>
    </location>
</feature>
<accession>A0ABY5BVC0</accession>
<sequence length="402" mass="43998">MTDLQTFKRKLASGEPQSEADPTFAKVRYHSWHLEQLHSVATGNTELPSRPLPNGIELVQAQVRWSHLTEKLTKQGIVVCDFQTALSHFPNVLQRSLGQVIGPHANTLAAINWKEFTNGILVWVPAETHVTELINVIQTITADLASRLIVYVENQAQVTILSQLRSTEIAQGKSSLVMEVVAEPGAEVNLITVDEIGPQLQGSIFRKATVRQGAQVNWYNAELNQGNQLIDLQSQLVGTGAQSLTNVIALTSDKQIQGLNTKILNQAPHTVGNILQRGVILDRSRLVFNGIGEIKQGAVGSDAQQESRVLMLSKYARGDANPLLLIDESDVTAGHAASVGRVDADQLYYLMSRGIDKKTAQRLVIRGFLGPVVVKIPTKEVQQEVINLIEKKLVAAELQGED</sequence>
<dbReference type="NCBIfam" id="TIGR01981">
    <property type="entry name" value="sufD"/>
    <property type="match status" value="1"/>
</dbReference>
<evidence type="ECO:0000313" key="3">
    <source>
        <dbReference type="EMBL" id="USS88526.1"/>
    </source>
</evidence>
<dbReference type="PANTHER" id="PTHR43575">
    <property type="entry name" value="PROTEIN ABCI7, CHLOROPLASTIC"/>
    <property type="match status" value="1"/>
</dbReference>
<evidence type="ECO:0000259" key="2">
    <source>
        <dbReference type="Pfam" id="PF01458"/>
    </source>
</evidence>
<dbReference type="InterPro" id="IPR000825">
    <property type="entry name" value="SUF_FeS_clus_asmbl_SufBD_core"/>
</dbReference>